<dbReference type="Proteomes" id="UP000681967">
    <property type="component" value="Unassembled WGS sequence"/>
</dbReference>
<dbReference type="Pfam" id="PF12777">
    <property type="entry name" value="MT"/>
    <property type="match status" value="1"/>
</dbReference>
<evidence type="ECO:0000313" key="4">
    <source>
        <dbReference type="EMBL" id="CAF5221635.1"/>
    </source>
</evidence>
<proteinExistence type="predicted"/>
<dbReference type="AlphaFoldDB" id="A0A8S3JTU2"/>
<feature type="domain" description="Dynein heavy chain coiled coil stalk" evidence="2">
    <location>
        <begin position="23"/>
        <end position="135"/>
    </location>
</feature>
<feature type="coiled-coil region" evidence="1">
    <location>
        <begin position="66"/>
        <end position="135"/>
    </location>
</feature>
<sequence length="138" mass="15926">MNFDPRNVTVENRESVEQLLRKKADSFTPENAAKASQVAGPLATWVVANVKYSKVLERIRPLEEKQNKLKKSLESSTRKMDELSHELKQVDDKVEKYRTTFEKTTNEAQRLKVDLEKAKETIEAAQNLVGKLEGEFYR</sequence>
<evidence type="ECO:0000313" key="5">
    <source>
        <dbReference type="Proteomes" id="UP000676336"/>
    </source>
</evidence>
<dbReference type="Proteomes" id="UP000676336">
    <property type="component" value="Unassembled WGS sequence"/>
</dbReference>
<dbReference type="EMBL" id="CAJOBI010351732">
    <property type="protein sequence ID" value="CAF5221635.1"/>
    <property type="molecule type" value="Genomic_DNA"/>
</dbReference>
<dbReference type="InterPro" id="IPR024743">
    <property type="entry name" value="Dynein_HC_stalk"/>
</dbReference>
<evidence type="ECO:0000259" key="2">
    <source>
        <dbReference type="Pfam" id="PF12777"/>
    </source>
</evidence>
<dbReference type="GO" id="GO:0060271">
    <property type="term" value="P:cilium assembly"/>
    <property type="evidence" value="ECO:0007669"/>
    <property type="project" value="TreeGrafter"/>
</dbReference>
<dbReference type="GO" id="GO:0005930">
    <property type="term" value="C:axoneme"/>
    <property type="evidence" value="ECO:0007669"/>
    <property type="project" value="TreeGrafter"/>
</dbReference>
<keyword evidence="1" id="KW-0175">Coiled coil</keyword>
<dbReference type="GO" id="GO:0060294">
    <property type="term" value="P:cilium movement involved in cell motility"/>
    <property type="evidence" value="ECO:0007669"/>
    <property type="project" value="TreeGrafter"/>
</dbReference>
<evidence type="ECO:0000313" key="3">
    <source>
        <dbReference type="EMBL" id="CAF5154895.1"/>
    </source>
</evidence>
<dbReference type="GO" id="GO:0005868">
    <property type="term" value="C:cytoplasmic dynein complex"/>
    <property type="evidence" value="ECO:0007669"/>
    <property type="project" value="TreeGrafter"/>
</dbReference>
<dbReference type="Gene3D" id="1.20.920.20">
    <property type="match status" value="1"/>
</dbReference>
<name>A0A8S3JTU2_9BILA</name>
<dbReference type="GO" id="GO:0045505">
    <property type="term" value="F:dynein intermediate chain binding"/>
    <property type="evidence" value="ECO:0007669"/>
    <property type="project" value="InterPro"/>
</dbReference>
<evidence type="ECO:0000256" key="1">
    <source>
        <dbReference type="SAM" id="Coils"/>
    </source>
</evidence>
<comment type="caution">
    <text evidence="4">The sequence shown here is derived from an EMBL/GenBank/DDBJ whole genome shotgun (WGS) entry which is preliminary data.</text>
</comment>
<gene>
    <name evidence="3" type="ORF">BYL167_LOCUS73162</name>
    <name evidence="4" type="ORF">SMN809_LOCUS82460</name>
</gene>
<dbReference type="EMBL" id="CAJOBH010260607">
    <property type="protein sequence ID" value="CAF5154895.1"/>
    <property type="molecule type" value="Genomic_DNA"/>
</dbReference>
<accession>A0A8S3JTU2</accession>
<dbReference type="PANTHER" id="PTHR10676:SF352">
    <property type="entry name" value="CYTOPLASMIC DYNEIN 2 HEAVY CHAIN 1"/>
    <property type="match status" value="1"/>
</dbReference>
<dbReference type="GO" id="GO:0035721">
    <property type="term" value="P:intraciliary retrograde transport"/>
    <property type="evidence" value="ECO:0007669"/>
    <property type="project" value="TreeGrafter"/>
</dbReference>
<organism evidence="4 5">
    <name type="scientific">Rotaria magnacalcarata</name>
    <dbReference type="NCBI Taxonomy" id="392030"/>
    <lineage>
        <taxon>Eukaryota</taxon>
        <taxon>Metazoa</taxon>
        <taxon>Spiralia</taxon>
        <taxon>Gnathifera</taxon>
        <taxon>Rotifera</taxon>
        <taxon>Eurotatoria</taxon>
        <taxon>Bdelloidea</taxon>
        <taxon>Philodinida</taxon>
        <taxon>Philodinidae</taxon>
        <taxon>Rotaria</taxon>
    </lineage>
</organism>
<dbReference type="GO" id="GO:0051959">
    <property type="term" value="F:dynein light intermediate chain binding"/>
    <property type="evidence" value="ECO:0007669"/>
    <property type="project" value="InterPro"/>
</dbReference>
<dbReference type="GO" id="GO:0097729">
    <property type="term" value="C:9+2 motile cilium"/>
    <property type="evidence" value="ECO:0007669"/>
    <property type="project" value="TreeGrafter"/>
</dbReference>
<feature type="non-terminal residue" evidence="4">
    <location>
        <position position="1"/>
    </location>
</feature>
<reference evidence="4" key="1">
    <citation type="submission" date="2021-02" db="EMBL/GenBank/DDBJ databases">
        <authorList>
            <person name="Nowell W R."/>
        </authorList>
    </citation>
    <scope>NUCLEOTIDE SEQUENCE</scope>
</reference>
<dbReference type="PANTHER" id="PTHR10676">
    <property type="entry name" value="DYNEIN HEAVY CHAIN FAMILY PROTEIN"/>
    <property type="match status" value="1"/>
</dbReference>
<dbReference type="GO" id="GO:0008569">
    <property type="term" value="F:minus-end-directed microtubule motor activity"/>
    <property type="evidence" value="ECO:0007669"/>
    <property type="project" value="TreeGrafter"/>
</dbReference>
<protein>
    <recommendedName>
        <fullName evidence="2">Dynein heavy chain coiled coil stalk domain-containing protein</fullName>
    </recommendedName>
</protein>
<dbReference type="InterPro" id="IPR026983">
    <property type="entry name" value="DHC"/>
</dbReference>
<dbReference type="SUPFAM" id="SSF57997">
    <property type="entry name" value="Tropomyosin"/>
    <property type="match status" value="1"/>
</dbReference>